<name>A0A183BSA1_GLOPA</name>
<reference evidence="1" key="2">
    <citation type="submission" date="2014-05" db="EMBL/GenBank/DDBJ databases">
        <title>The genome and life-stage specific transcriptomes of Globodera pallida elucidate key aspects of plant parasitism by a cyst nematode.</title>
        <authorList>
            <person name="Cotton J.A."/>
            <person name="Lilley C.J."/>
            <person name="Jones L.M."/>
            <person name="Kikuchi T."/>
            <person name="Reid A.J."/>
            <person name="Thorpe P."/>
            <person name="Tsai I.J."/>
            <person name="Beasley H."/>
            <person name="Blok V."/>
            <person name="Cock P.J.A."/>
            <person name="Van den Akker S.E."/>
            <person name="Holroyd N."/>
            <person name="Hunt M."/>
            <person name="Mantelin S."/>
            <person name="Naghra H."/>
            <person name="Pain A."/>
            <person name="Palomares-Rius J.E."/>
            <person name="Zarowiecki M."/>
            <person name="Berriman M."/>
            <person name="Jones J.T."/>
            <person name="Urwin P.E."/>
        </authorList>
    </citation>
    <scope>NUCLEOTIDE SEQUENCE [LARGE SCALE GENOMIC DNA]</scope>
    <source>
        <strain evidence="1">Lindley</strain>
    </source>
</reference>
<evidence type="ECO:0000313" key="1">
    <source>
        <dbReference type="Proteomes" id="UP000050741"/>
    </source>
</evidence>
<protein>
    <submittedName>
        <fullName evidence="2">DB domain-containing protein</fullName>
    </submittedName>
</protein>
<proteinExistence type="predicted"/>
<sequence>MLTVLRSIGECGGSDTTDLIRELDAKAKCQTMAYYCVCELFSNEQMIRGMCCDSNGKCDCCRQDPTILKMPPLLQHYEPTPECEALLIQPSQFSYCAWSEGAPATACCKQNYKFVPLKREQIGGGLLWEERNHAKCLGLPKLEQRQPLPGLGDQERNTFVCAAKVYTVPRLSSTVKNAGFASIAPSATSVPRLSSTVKNSGFESVAPSATSALLIGLAPLIMHSAFFLVC</sequence>
<organism evidence="1 2">
    <name type="scientific">Globodera pallida</name>
    <name type="common">Potato cyst nematode worm</name>
    <name type="synonym">Heterodera pallida</name>
    <dbReference type="NCBI Taxonomy" id="36090"/>
    <lineage>
        <taxon>Eukaryota</taxon>
        <taxon>Metazoa</taxon>
        <taxon>Ecdysozoa</taxon>
        <taxon>Nematoda</taxon>
        <taxon>Chromadorea</taxon>
        <taxon>Rhabditida</taxon>
        <taxon>Tylenchina</taxon>
        <taxon>Tylenchomorpha</taxon>
        <taxon>Tylenchoidea</taxon>
        <taxon>Heteroderidae</taxon>
        <taxon>Heteroderinae</taxon>
        <taxon>Globodera</taxon>
    </lineage>
</organism>
<accession>A0A183BSA1</accession>
<keyword evidence="1" id="KW-1185">Reference proteome</keyword>
<dbReference type="AlphaFoldDB" id="A0A183BSA1"/>
<reference evidence="2" key="3">
    <citation type="submission" date="2016-06" db="UniProtKB">
        <authorList>
            <consortium name="WormBaseParasite"/>
        </authorList>
    </citation>
    <scope>IDENTIFICATION</scope>
</reference>
<evidence type="ECO:0000313" key="2">
    <source>
        <dbReference type="WBParaSite" id="GPLIN_000348700"/>
    </source>
</evidence>
<dbReference type="Proteomes" id="UP000050741">
    <property type="component" value="Unassembled WGS sequence"/>
</dbReference>
<dbReference type="WBParaSite" id="GPLIN_000348700">
    <property type="protein sequence ID" value="GPLIN_000348700"/>
    <property type="gene ID" value="GPLIN_000348700"/>
</dbReference>
<reference evidence="1" key="1">
    <citation type="submission" date="2013-12" db="EMBL/GenBank/DDBJ databases">
        <authorList>
            <person name="Aslett M."/>
        </authorList>
    </citation>
    <scope>NUCLEOTIDE SEQUENCE [LARGE SCALE GENOMIC DNA]</scope>
    <source>
        <strain evidence="1">Lindley</strain>
    </source>
</reference>